<sequence>MTKGKILDDLPSKKYKNELENGIHYQEAEKNMERDKLTINVMFWQTTLPGYLYTYINDHMNEWSENNNKKRCRDLNHILDLILKKIKEKLTDSSGSYDLIEQYINKAAEAHLKPWGSECERKSKLPDDSDYIENMKSIDDLCEDIAYINENISKIHSNYCKKIEGYIDQQITKLNSIYEDSPSKYSDILGHYGFTSFSEINTALGNFKSKCKEGTTGASLVDDQGGMQQYSGRNASIVAITSLSGILSSALLLYKTTPFGSIMNNIIQKKIKFGNNLNEKIDYETLEEIPESSHNGSYNILYNTVGDS</sequence>
<gene>
    <name evidence="1" type="ORF">POVWA2_075360</name>
</gene>
<dbReference type="EMBL" id="FLRE01001587">
    <property type="protein sequence ID" value="SBT56808.1"/>
    <property type="molecule type" value="Genomic_DNA"/>
</dbReference>
<protein>
    <submittedName>
        <fullName evidence="1">PIR Superfamily Protein</fullName>
    </submittedName>
</protein>
<accession>A0A1A9AKU3</accession>
<dbReference type="AlphaFoldDB" id="A0A1A9AKU3"/>
<proteinExistence type="predicted"/>
<organism evidence="1 2">
    <name type="scientific">Plasmodium ovale wallikeri</name>
    <dbReference type="NCBI Taxonomy" id="864142"/>
    <lineage>
        <taxon>Eukaryota</taxon>
        <taxon>Sar</taxon>
        <taxon>Alveolata</taxon>
        <taxon>Apicomplexa</taxon>
        <taxon>Aconoidasida</taxon>
        <taxon>Haemosporida</taxon>
        <taxon>Plasmodiidae</taxon>
        <taxon>Plasmodium</taxon>
        <taxon>Plasmodium (Plasmodium)</taxon>
    </lineage>
</organism>
<reference evidence="2" key="1">
    <citation type="submission" date="2016-05" db="EMBL/GenBank/DDBJ databases">
        <authorList>
            <person name="Naeem Raeece"/>
        </authorList>
    </citation>
    <scope>NUCLEOTIDE SEQUENCE [LARGE SCALE GENOMIC DNA]</scope>
</reference>
<name>A0A1A9AKU3_PLAOA</name>
<dbReference type="Proteomes" id="UP000078550">
    <property type="component" value="Unassembled WGS sequence"/>
</dbReference>
<evidence type="ECO:0000313" key="2">
    <source>
        <dbReference type="Proteomes" id="UP000078550"/>
    </source>
</evidence>
<evidence type="ECO:0000313" key="1">
    <source>
        <dbReference type="EMBL" id="SBT56808.1"/>
    </source>
</evidence>